<dbReference type="InterPro" id="IPR020843">
    <property type="entry name" value="ER"/>
</dbReference>
<keyword evidence="4" id="KW-0521">NADP</keyword>
<dbReference type="PANTHER" id="PTHR44154">
    <property type="entry name" value="QUINONE OXIDOREDUCTASE"/>
    <property type="match status" value="1"/>
</dbReference>
<evidence type="ECO:0000313" key="8">
    <source>
        <dbReference type="EMBL" id="GAA4322318.1"/>
    </source>
</evidence>
<protein>
    <submittedName>
        <fullName evidence="8">Zinc-binding dehydrogenase</fullName>
    </submittedName>
</protein>
<evidence type="ECO:0000256" key="4">
    <source>
        <dbReference type="ARBA" id="ARBA00022857"/>
    </source>
</evidence>
<evidence type="ECO:0000256" key="1">
    <source>
        <dbReference type="ARBA" id="ARBA00004496"/>
    </source>
</evidence>
<dbReference type="InterPro" id="IPR013149">
    <property type="entry name" value="ADH-like_C"/>
</dbReference>
<dbReference type="Pfam" id="PF00107">
    <property type="entry name" value="ADH_zinc_N"/>
    <property type="match status" value="1"/>
</dbReference>
<keyword evidence="5" id="KW-0694">RNA-binding</keyword>
<comment type="caution">
    <text evidence="8">The sequence shown here is derived from an EMBL/GenBank/DDBJ whole genome shotgun (WGS) entry which is preliminary data.</text>
</comment>
<evidence type="ECO:0000259" key="7">
    <source>
        <dbReference type="SMART" id="SM00829"/>
    </source>
</evidence>
<dbReference type="SUPFAM" id="SSF50129">
    <property type="entry name" value="GroES-like"/>
    <property type="match status" value="1"/>
</dbReference>
<reference evidence="9" key="1">
    <citation type="journal article" date="2019" name="Int. J. Syst. Evol. Microbiol.">
        <title>The Global Catalogue of Microorganisms (GCM) 10K type strain sequencing project: providing services to taxonomists for standard genome sequencing and annotation.</title>
        <authorList>
            <consortium name="The Broad Institute Genomics Platform"/>
            <consortium name="The Broad Institute Genome Sequencing Center for Infectious Disease"/>
            <person name="Wu L."/>
            <person name="Ma J."/>
        </authorList>
    </citation>
    <scope>NUCLEOTIDE SEQUENCE [LARGE SCALE GENOMIC DNA]</scope>
    <source>
        <strain evidence="9">JCM 17666</strain>
    </source>
</reference>
<evidence type="ECO:0000313" key="9">
    <source>
        <dbReference type="Proteomes" id="UP001501671"/>
    </source>
</evidence>
<evidence type="ECO:0000256" key="6">
    <source>
        <dbReference type="ARBA" id="ARBA00022990"/>
    </source>
</evidence>
<dbReference type="InterPro" id="IPR011032">
    <property type="entry name" value="GroES-like_sf"/>
</dbReference>
<dbReference type="Pfam" id="PF08240">
    <property type="entry name" value="ADH_N"/>
    <property type="match status" value="1"/>
</dbReference>
<comment type="subcellular location">
    <subcellularLocation>
        <location evidence="1">Cytoplasm</location>
    </subcellularLocation>
</comment>
<dbReference type="InterPro" id="IPR051603">
    <property type="entry name" value="Zinc-ADH_QOR/CCCR"/>
</dbReference>
<proteinExistence type="predicted"/>
<accession>A0ABP8GDD2</accession>
<dbReference type="PROSITE" id="PS01162">
    <property type="entry name" value="QOR_ZETA_CRYSTAL"/>
    <property type="match status" value="1"/>
</dbReference>
<dbReference type="InterPro" id="IPR013154">
    <property type="entry name" value="ADH-like_N"/>
</dbReference>
<dbReference type="InterPro" id="IPR002364">
    <property type="entry name" value="Quin_OxRdtase/zeta-crystal_CS"/>
</dbReference>
<dbReference type="EMBL" id="BAABFO010000001">
    <property type="protein sequence ID" value="GAA4322318.1"/>
    <property type="molecule type" value="Genomic_DNA"/>
</dbReference>
<dbReference type="Proteomes" id="UP001501671">
    <property type="component" value="Unassembled WGS sequence"/>
</dbReference>
<dbReference type="SUPFAM" id="SSF51735">
    <property type="entry name" value="NAD(P)-binding Rossmann-fold domains"/>
    <property type="match status" value="1"/>
</dbReference>
<keyword evidence="3" id="KW-0963">Cytoplasm</keyword>
<feature type="domain" description="Enoyl reductase (ER)" evidence="7">
    <location>
        <begin position="23"/>
        <end position="338"/>
    </location>
</feature>
<dbReference type="Gene3D" id="3.90.180.10">
    <property type="entry name" value="Medium-chain alcohol dehydrogenases, catalytic domain"/>
    <property type="match status" value="1"/>
</dbReference>
<dbReference type="SMART" id="SM00829">
    <property type="entry name" value="PKS_ER"/>
    <property type="match status" value="1"/>
</dbReference>
<evidence type="ECO:0000256" key="5">
    <source>
        <dbReference type="ARBA" id="ARBA00022884"/>
    </source>
</evidence>
<keyword evidence="6" id="KW-0007">Acetylation</keyword>
<evidence type="ECO:0000256" key="3">
    <source>
        <dbReference type="ARBA" id="ARBA00022490"/>
    </source>
</evidence>
<organism evidence="8 9">
    <name type="scientific">Pigmentiphaga soli</name>
    <dbReference type="NCBI Taxonomy" id="1007095"/>
    <lineage>
        <taxon>Bacteria</taxon>
        <taxon>Pseudomonadati</taxon>
        <taxon>Pseudomonadota</taxon>
        <taxon>Betaproteobacteria</taxon>
        <taxon>Burkholderiales</taxon>
        <taxon>Alcaligenaceae</taxon>
        <taxon>Pigmentiphaga</taxon>
    </lineage>
</organism>
<comment type="subunit">
    <text evidence="2">Homotetramer.</text>
</comment>
<name>A0ABP8GDD2_9BURK</name>
<evidence type="ECO:0000256" key="2">
    <source>
        <dbReference type="ARBA" id="ARBA00011881"/>
    </source>
</evidence>
<dbReference type="PANTHER" id="PTHR44154:SF1">
    <property type="entry name" value="QUINONE OXIDOREDUCTASE"/>
    <property type="match status" value="1"/>
</dbReference>
<sequence length="340" mass="36504">MRPETGKISMTTTMRVVALREHGGPEQLKLEHWPVPQAGPGQALVEVKACGLNYMDVFVTHGMPDLHTEMPRIPGGDVAGIVREVGDGVARDWIGKRVALFPRFPEGGVLGEHGNGGLCEYIAVDQRQLIEIPEGVSFDQAAALPIAYGTSHRMLFTRGRIKAGEKVLVLGASGGVGVSCVQFAKMVGAEVIACTSSESKARRLKELGADHIVNYAEQPDFSKAVWAASGKKGVDVAINFTGGDTWIPTQRCMAVNGRILTCGSTAGHLCQIDVRYVWHREIDIIGSRAYVPDDIKACLGYVADGRLEPVIDTALPLERAADGVALLDGRRIFGKVIVNP</sequence>
<gene>
    <name evidence="8" type="ORF">GCM10023144_02190</name>
</gene>
<dbReference type="InterPro" id="IPR036291">
    <property type="entry name" value="NAD(P)-bd_dom_sf"/>
</dbReference>
<keyword evidence="9" id="KW-1185">Reference proteome</keyword>